<keyword evidence="2" id="KW-1185">Reference proteome</keyword>
<protein>
    <recommendedName>
        <fullName evidence="3">RNase H type-1 domain-containing protein</fullName>
    </recommendedName>
</protein>
<dbReference type="Proteomes" id="UP000290289">
    <property type="component" value="Chromosome 9"/>
</dbReference>
<evidence type="ECO:0008006" key="3">
    <source>
        <dbReference type="Google" id="ProtNLM"/>
    </source>
</evidence>
<comment type="caution">
    <text evidence="1">The sequence shown here is derived from an EMBL/GenBank/DDBJ whole genome shotgun (WGS) entry which is preliminary data.</text>
</comment>
<gene>
    <name evidence="1" type="ORF">DVH24_032640</name>
</gene>
<accession>A0A498J8Y9</accession>
<evidence type="ECO:0000313" key="1">
    <source>
        <dbReference type="EMBL" id="RXH90283.1"/>
    </source>
</evidence>
<evidence type="ECO:0000313" key="2">
    <source>
        <dbReference type="Proteomes" id="UP000290289"/>
    </source>
</evidence>
<reference evidence="1 2" key="1">
    <citation type="submission" date="2018-10" db="EMBL/GenBank/DDBJ databases">
        <title>A high-quality apple genome assembly.</title>
        <authorList>
            <person name="Hu J."/>
        </authorList>
    </citation>
    <scope>NUCLEOTIDE SEQUENCE [LARGE SCALE GENOMIC DNA]</scope>
    <source>
        <strain evidence="2">cv. HFTH1</strain>
        <tissue evidence="1">Young leaf</tissue>
    </source>
</reference>
<organism evidence="1 2">
    <name type="scientific">Malus domestica</name>
    <name type="common">Apple</name>
    <name type="synonym">Pyrus malus</name>
    <dbReference type="NCBI Taxonomy" id="3750"/>
    <lineage>
        <taxon>Eukaryota</taxon>
        <taxon>Viridiplantae</taxon>
        <taxon>Streptophyta</taxon>
        <taxon>Embryophyta</taxon>
        <taxon>Tracheophyta</taxon>
        <taxon>Spermatophyta</taxon>
        <taxon>Magnoliopsida</taxon>
        <taxon>eudicotyledons</taxon>
        <taxon>Gunneridae</taxon>
        <taxon>Pentapetalae</taxon>
        <taxon>rosids</taxon>
        <taxon>fabids</taxon>
        <taxon>Rosales</taxon>
        <taxon>Rosaceae</taxon>
        <taxon>Amygdaloideae</taxon>
        <taxon>Maleae</taxon>
        <taxon>Malus</taxon>
    </lineage>
</organism>
<dbReference type="AlphaFoldDB" id="A0A498J8Y9"/>
<dbReference type="EMBL" id="RDQH01000335">
    <property type="protein sequence ID" value="RXH90283.1"/>
    <property type="molecule type" value="Genomic_DNA"/>
</dbReference>
<proteinExistence type="predicted"/>
<name>A0A498J8Y9_MALDO</name>
<sequence length="61" mass="6843">MEEVDDVRAVLVASVEKGIFDVKVESDSNNLMRMINGTLQPEVMIKGILFDLDNYNNNLGQ</sequence>